<evidence type="ECO:0000313" key="2">
    <source>
        <dbReference type="Proteomes" id="UP001142610"/>
    </source>
</evidence>
<dbReference type="RefSeq" id="WP_256619974.1">
    <property type="nucleotide sequence ID" value="NZ_JANIBC010000011.1"/>
</dbReference>
<name>A0A9X2LAI3_9PROT</name>
<comment type="caution">
    <text evidence="1">The sequence shown here is derived from an EMBL/GenBank/DDBJ whole genome shotgun (WGS) entry which is preliminary data.</text>
</comment>
<sequence length="60" mass="6844">MSQTLFHRLTAKGFDVVCMEARQVAAQLAAIRNKTDRNDAYGIAQIVRTGWFHPVHMKSR</sequence>
<dbReference type="AlphaFoldDB" id="A0A9X2LAI3"/>
<dbReference type="Proteomes" id="UP001142610">
    <property type="component" value="Unassembled WGS sequence"/>
</dbReference>
<evidence type="ECO:0008006" key="3">
    <source>
        <dbReference type="Google" id="ProtNLM"/>
    </source>
</evidence>
<gene>
    <name evidence="1" type="ORF">NOG11_11835</name>
</gene>
<dbReference type="EMBL" id="JANIBC010000011">
    <property type="protein sequence ID" value="MCQ8186079.1"/>
    <property type="molecule type" value="Genomic_DNA"/>
</dbReference>
<evidence type="ECO:0000313" key="1">
    <source>
        <dbReference type="EMBL" id="MCQ8186079.1"/>
    </source>
</evidence>
<protein>
    <recommendedName>
        <fullName evidence="3">Transposase</fullName>
    </recommendedName>
</protein>
<proteinExistence type="predicted"/>
<accession>A0A9X2LAI3</accession>
<keyword evidence="2" id="KW-1185">Reference proteome</keyword>
<reference evidence="1" key="1">
    <citation type="submission" date="2022-07" db="EMBL/GenBank/DDBJ databases">
        <title>Parvularcula maris sp. nov., an algicidal bacterium isolated from seawater.</title>
        <authorList>
            <person name="Li F."/>
        </authorList>
    </citation>
    <scope>NUCLEOTIDE SEQUENCE</scope>
    <source>
        <strain evidence="1">BGMRC 0090</strain>
    </source>
</reference>
<organism evidence="1 2">
    <name type="scientific">Parvularcula maris</name>
    <dbReference type="NCBI Taxonomy" id="2965077"/>
    <lineage>
        <taxon>Bacteria</taxon>
        <taxon>Pseudomonadati</taxon>
        <taxon>Pseudomonadota</taxon>
        <taxon>Alphaproteobacteria</taxon>
        <taxon>Parvularculales</taxon>
        <taxon>Parvularculaceae</taxon>
        <taxon>Parvularcula</taxon>
    </lineage>
</organism>